<dbReference type="AlphaFoldDB" id="Q2I6N5"/>
<sequence>MNYRPPNLLGASVSVLLTGSLLHLITRAVSYFLLGDAEKLGLIGEAYLWAVHVAVATCVYLLWFFASVVARKRLLVFLLVYFLVAFCAAWPVGTSLGSGGWVSTQWFAPVIRWAPSVSLGMVAMVAGGLLWRFPGAPLWTSLLLIGGVGLLVAHKKIAPGLYPLAHLAVYLTAAGLLFHGILSLLSRWIERRSPLLTSFLSLALVAISFGGYRIPSNLRIGFENEAPTIEYLLGLIQGRQAIKNLSSLLDDNDPGTKGNGKRDPKQPVEQLSVKPIDNVVLIVIDALRTDALPPNRIRSRSFAKKGDTPFLDGLIARSYQFRRAYSQSSQTRISVPAMFRSLEPYDNPRKSGVSLASEMKSLGRRAVAVVPQYFVISEMHRTRALVDDFDQVLVVDKQAQENLVGLVKQAVSQAKGKPFFAWIHPYSMHAPYYAGRPTTKADGSAVKRYRLALRWLDSEMKRLFAVFEEHGLMDRTAFIVTADHGEWLSNRRTGHGAGVSEIETRVPLFALIPGLPGGRRKPVVGNIDIVPTIVDLLGGTIRSRHQGKSLIPLILDPKTPWNRTYYLRNGNERLNGLVQGDQKLVYHDKTGVFKRFNVGKDKYQRKNLYTGSQSKDRELVKLMLRRNPAVMAADLKQDSALRANLVRQFKTVDGAAVNDRLRYLLRVARVVPTKKILDAAEALFWRAPAVEVKLTIFEMLFSTEEARWRRALSKLARSLKTIEERQTLVTRLSQRTIHEFATPWFREQLKALAKPEEITRWQPWLKVIQPWTKGKRWLPVFQALIRTVKESEPSVETLSLLLTNIGALRHRGRGLKDFVASMFNHGDSLVERAATTAWVRLKPKKGAVLLRRKLSEPNLDLRLQKSLLRGLMVLERTRSIRTLTKAGQDPLLTIHVIRLLIRLRSPKALPFLRGVTVKKNGVYADIRARRAIKWIKKKKKMRKRRK</sequence>
<dbReference type="CDD" id="cd16148">
    <property type="entry name" value="sulfatase_like"/>
    <property type="match status" value="1"/>
</dbReference>
<evidence type="ECO:0000259" key="2">
    <source>
        <dbReference type="Pfam" id="PF00884"/>
    </source>
</evidence>
<feature type="transmembrane region" description="Helical" evidence="1">
    <location>
        <begin position="138"/>
        <end position="154"/>
    </location>
</feature>
<evidence type="ECO:0000313" key="3">
    <source>
        <dbReference type="EMBL" id="ABB84819.1"/>
    </source>
</evidence>
<dbReference type="PANTHER" id="PTHR43751">
    <property type="entry name" value="SULFATASE"/>
    <property type="match status" value="1"/>
</dbReference>
<dbReference type="EMBL" id="DQ267495">
    <property type="protein sequence ID" value="ABB84819.1"/>
    <property type="molecule type" value="Genomic_DNA"/>
</dbReference>
<reference evidence="3" key="1">
    <citation type="journal article" date="2006" name="Microbiology">
        <title>Metagenomic analysis of mesopelagic Antarctic plankton reveals a novel deltaproteobacterial group.</title>
        <authorList>
            <person name="Moreira D."/>
            <person name="Rodriguez-Valera F."/>
            <person name="Lopez-Garcia P."/>
        </authorList>
    </citation>
    <scope>NUCLEOTIDE SEQUENCE</scope>
</reference>
<feature type="domain" description="Sulfatase N-terminal" evidence="2">
    <location>
        <begin position="278"/>
        <end position="538"/>
    </location>
</feature>
<keyword evidence="1" id="KW-1133">Transmembrane helix</keyword>
<accession>Q2I6N5</accession>
<dbReference type="SUPFAM" id="SSF53649">
    <property type="entry name" value="Alkaline phosphatase-like"/>
    <property type="match status" value="1"/>
</dbReference>
<evidence type="ECO:0000256" key="1">
    <source>
        <dbReference type="SAM" id="Phobius"/>
    </source>
</evidence>
<dbReference type="InterPro" id="IPR000917">
    <property type="entry name" value="Sulfatase_N"/>
</dbReference>
<feature type="transmembrane region" description="Helical" evidence="1">
    <location>
        <begin position="194"/>
        <end position="212"/>
    </location>
</feature>
<dbReference type="InterPro" id="IPR017850">
    <property type="entry name" value="Alkaline_phosphatase_core_sf"/>
</dbReference>
<feature type="transmembrane region" description="Helical" evidence="1">
    <location>
        <begin position="160"/>
        <end position="182"/>
    </location>
</feature>
<feature type="transmembrane region" description="Helical" evidence="1">
    <location>
        <begin position="46"/>
        <end position="65"/>
    </location>
</feature>
<keyword evidence="1" id="KW-0812">Transmembrane</keyword>
<feature type="transmembrane region" description="Helical" evidence="1">
    <location>
        <begin position="74"/>
        <end position="93"/>
    </location>
</feature>
<keyword evidence="1" id="KW-0472">Membrane</keyword>
<organism evidence="3">
    <name type="scientific">uncultured delta proteobacterium DeepAnt-1F12</name>
    <dbReference type="NCBI Taxonomy" id="357894"/>
    <lineage>
        <taxon>Bacteria</taxon>
        <taxon>Deltaproteobacteria</taxon>
        <taxon>environmental samples</taxon>
    </lineage>
</organism>
<dbReference type="Gene3D" id="3.40.720.10">
    <property type="entry name" value="Alkaline Phosphatase, subunit A"/>
    <property type="match status" value="1"/>
</dbReference>
<protein>
    <recommendedName>
        <fullName evidence="2">Sulfatase N-terminal domain-containing protein</fullName>
    </recommendedName>
</protein>
<name>Q2I6N5_9DELT</name>
<feature type="transmembrane region" description="Helical" evidence="1">
    <location>
        <begin position="113"/>
        <end position="131"/>
    </location>
</feature>
<proteinExistence type="predicted"/>
<dbReference type="Pfam" id="PF00884">
    <property type="entry name" value="Sulfatase"/>
    <property type="match status" value="1"/>
</dbReference>
<dbReference type="PANTHER" id="PTHR43751:SF3">
    <property type="entry name" value="SULFATASE N-TERMINAL DOMAIN-CONTAINING PROTEIN"/>
    <property type="match status" value="1"/>
</dbReference>
<dbReference type="InterPro" id="IPR052701">
    <property type="entry name" value="GAG_Ulvan_Degrading_Sulfatases"/>
</dbReference>